<proteinExistence type="inferred from homology"/>
<protein>
    <recommendedName>
        <fullName evidence="4">Vacuolar sorting protein 39/Transforming growth factor beta receptor-associated domain-containing protein</fullName>
    </recommendedName>
</protein>
<gene>
    <name evidence="5" type="ORF">CYBJADRAFT_184688</name>
</gene>
<dbReference type="OrthoDB" id="5325112at2759"/>
<dbReference type="InterPro" id="IPR019452">
    <property type="entry name" value="VPS39/TGF_beta_rcpt-assoc_1"/>
</dbReference>
<feature type="domain" description="Vacuolar sorting protein 39/Transforming growth factor beta receptor-associated" evidence="4">
    <location>
        <begin position="416"/>
        <end position="505"/>
    </location>
</feature>
<accession>A0A1E4S2D0</accession>
<evidence type="ECO:0000256" key="1">
    <source>
        <dbReference type="ARBA" id="ARBA00004184"/>
    </source>
</evidence>
<dbReference type="RefSeq" id="XP_020070680.1">
    <property type="nucleotide sequence ID" value="XM_020217140.1"/>
</dbReference>
<dbReference type="GO" id="GO:0034058">
    <property type="term" value="P:endosomal vesicle fusion"/>
    <property type="evidence" value="ECO:0007669"/>
    <property type="project" value="TreeGrafter"/>
</dbReference>
<dbReference type="AlphaFoldDB" id="A0A1E4S2D0"/>
<comment type="subcellular location">
    <subcellularLocation>
        <location evidence="1">Endomembrane system</location>
        <topology evidence="1">Peripheral membrane protein</topology>
    </subcellularLocation>
</comment>
<dbReference type="STRING" id="983966.A0A1E4S2D0"/>
<dbReference type="GO" id="GO:0000329">
    <property type="term" value="C:fungal-type vacuole membrane"/>
    <property type="evidence" value="ECO:0007669"/>
    <property type="project" value="TreeGrafter"/>
</dbReference>
<dbReference type="Pfam" id="PF10366">
    <property type="entry name" value="Vps39_1"/>
    <property type="match status" value="1"/>
</dbReference>
<comment type="similarity">
    <text evidence="3">Belongs to the VAM6/VPS39 family.</text>
</comment>
<dbReference type="EMBL" id="KV453930">
    <property type="protein sequence ID" value="ODV73641.1"/>
    <property type="molecule type" value="Genomic_DNA"/>
</dbReference>
<sequence>MKQPFITQIAQSPLEGWPSSVLHTDKFTLVGTSDGHIVQYSDTLQLQTSIPVSRAPIEHISQISSNYVVLAGGEVTVYDETFDELEKLPFKDILALDVKHGKQPSLAIATKYTLIVYTYWDHLEMTAQHKFAEKLVAVKFVADGVIAASNTSFYRVNENDESTTKLDVPSSGFSILTKNVSILDSSQGIILSRGSSKLLYSKKLGPKRMTFTGDAQAIVEPFIIAKTGNHIHAYDIQRNKHWFTQKVDKLLLVATYDREIVTVSKTSISKFVLKPDKEIINSISDIQSAIDLISQMNYQEKHLKLRQLQVQLATDLFKRGDISSAMDKFIEFCACPLEVIELYPRYISQRDISISNEDELDKKSVELLTYFLSDCRRKISKLINAPENKLPYKNGSLTLDLFTDSNHSIDEIRTAVDTTLFKCYTLINPGLIGSLIRVDNHCDPQLVVTTLKKAHAVDELIDFYFKRGLHEEALHMLSDTSTDQVVKYLQRLKNDNLNLIMKYASPAIDKEEGYGIQIFINSPYSDEFDRYTVMKYLEKHDTLERMFLEYIVYELHEKATIFHTKLALLYLEKLQPDPDDLVYKKMYKFLQIGNYDKRNVLSKFPSSDSPSLILLKSFILSGMGLHKQVLDIQVNSLKKPALAIQYIREHNTQELFLELLSLLQRNNDKDSTLRLLSSTTTSTPISAVLDLMPSFKVHDLENYLTKSIRIQQKQKRIVQLEKNLLDVERVSTALDLMQKENQKVNVDQSTMCEICGRRIGGSVLLWDAGEQHVRHFGCKKPTKNNKLNILSMTDYDDEKDLVVS</sequence>
<dbReference type="Proteomes" id="UP000094389">
    <property type="component" value="Unassembled WGS sequence"/>
</dbReference>
<keyword evidence="2" id="KW-0472">Membrane</keyword>
<dbReference type="OMA" id="IDFYFKR"/>
<evidence type="ECO:0000313" key="6">
    <source>
        <dbReference type="Proteomes" id="UP000094389"/>
    </source>
</evidence>
<dbReference type="PANTHER" id="PTHR12894:SF49">
    <property type="entry name" value="VAM6_VPS39-LIKE PROTEIN"/>
    <property type="match status" value="1"/>
</dbReference>
<dbReference type="GO" id="GO:0006914">
    <property type="term" value="P:autophagy"/>
    <property type="evidence" value="ECO:0007669"/>
    <property type="project" value="TreeGrafter"/>
</dbReference>
<evidence type="ECO:0000313" key="5">
    <source>
        <dbReference type="EMBL" id="ODV73641.1"/>
    </source>
</evidence>
<organism evidence="5 6">
    <name type="scientific">Cyberlindnera jadinii (strain ATCC 18201 / CBS 1600 / BCRC 20928 / JCM 3617 / NBRC 0987 / NRRL Y-1542)</name>
    <name type="common">Torula yeast</name>
    <name type="synonym">Candida utilis</name>
    <dbReference type="NCBI Taxonomy" id="983966"/>
    <lineage>
        <taxon>Eukaryota</taxon>
        <taxon>Fungi</taxon>
        <taxon>Dikarya</taxon>
        <taxon>Ascomycota</taxon>
        <taxon>Saccharomycotina</taxon>
        <taxon>Saccharomycetes</taxon>
        <taxon>Phaffomycetales</taxon>
        <taxon>Phaffomycetaceae</taxon>
        <taxon>Cyberlindnera</taxon>
    </lineage>
</organism>
<name>A0A1E4S2D0_CYBJN</name>
<keyword evidence="6" id="KW-1185">Reference proteome</keyword>
<reference evidence="5 6" key="1">
    <citation type="journal article" date="2016" name="Proc. Natl. Acad. Sci. U.S.A.">
        <title>Comparative genomics of biotechnologically important yeasts.</title>
        <authorList>
            <person name="Riley R."/>
            <person name="Haridas S."/>
            <person name="Wolfe K.H."/>
            <person name="Lopes M.R."/>
            <person name="Hittinger C.T."/>
            <person name="Goeker M."/>
            <person name="Salamov A.A."/>
            <person name="Wisecaver J.H."/>
            <person name="Long T.M."/>
            <person name="Calvey C.H."/>
            <person name="Aerts A.L."/>
            <person name="Barry K.W."/>
            <person name="Choi C."/>
            <person name="Clum A."/>
            <person name="Coughlan A.Y."/>
            <person name="Deshpande S."/>
            <person name="Douglass A.P."/>
            <person name="Hanson S.J."/>
            <person name="Klenk H.-P."/>
            <person name="LaButti K.M."/>
            <person name="Lapidus A."/>
            <person name="Lindquist E.A."/>
            <person name="Lipzen A.M."/>
            <person name="Meier-Kolthoff J.P."/>
            <person name="Ohm R.A."/>
            <person name="Otillar R.P."/>
            <person name="Pangilinan J.L."/>
            <person name="Peng Y."/>
            <person name="Rokas A."/>
            <person name="Rosa C.A."/>
            <person name="Scheuner C."/>
            <person name="Sibirny A.A."/>
            <person name="Slot J.C."/>
            <person name="Stielow J.B."/>
            <person name="Sun H."/>
            <person name="Kurtzman C.P."/>
            <person name="Blackwell M."/>
            <person name="Grigoriev I.V."/>
            <person name="Jeffries T.W."/>
        </authorList>
    </citation>
    <scope>NUCLEOTIDE SEQUENCE [LARGE SCALE GENOMIC DNA]</scope>
    <source>
        <strain evidence="6">ATCC 18201 / CBS 1600 / BCRC 20928 / JCM 3617 / NBRC 0987 / NRRL Y-1542</strain>
    </source>
</reference>
<dbReference type="GeneID" id="30991536"/>
<evidence type="ECO:0000256" key="3">
    <source>
        <dbReference type="ARBA" id="ARBA00038201"/>
    </source>
</evidence>
<dbReference type="GO" id="GO:0012505">
    <property type="term" value="C:endomembrane system"/>
    <property type="evidence" value="ECO:0007669"/>
    <property type="project" value="UniProtKB-SubCell"/>
</dbReference>
<evidence type="ECO:0000259" key="4">
    <source>
        <dbReference type="Pfam" id="PF10366"/>
    </source>
</evidence>
<evidence type="ECO:0000256" key="2">
    <source>
        <dbReference type="ARBA" id="ARBA00023136"/>
    </source>
</evidence>
<dbReference type="InterPro" id="IPR032914">
    <property type="entry name" value="Vam6/VPS39/TRAP1"/>
</dbReference>
<dbReference type="PANTHER" id="PTHR12894">
    <property type="entry name" value="CNH DOMAIN CONTAINING"/>
    <property type="match status" value="1"/>
</dbReference>